<comment type="caution">
    <text evidence="1">The sequence shown here is derived from an EMBL/GenBank/DDBJ whole genome shotgun (WGS) entry which is preliminary data.</text>
</comment>
<dbReference type="Proteomes" id="UP000055024">
    <property type="component" value="Unassembled WGS sequence"/>
</dbReference>
<organism evidence="1 2">
    <name type="scientific">Trichinella zimbabwensis</name>
    <dbReference type="NCBI Taxonomy" id="268475"/>
    <lineage>
        <taxon>Eukaryota</taxon>
        <taxon>Metazoa</taxon>
        <taxon>Ecdysozoa</taxon>
        <taxon>Nematoda</taxon>
        <taxon>Enoplea</taxon>
        <taxon>Dorylaimia</taxon>
        <taxon>Trichinellida</taxon>
        <taxon>Trichinellidae</taxon>
        <taxon>Trichinella</taxon>
    </lineage>
</organism>
<gene>
    <name evidence="1" type="ORF">T11_5727</name>
</gene>
<proteinExistence type="predicted"/>
<name>A0A0V1GCM7_9BILA</name>
<protein>
    <submittedName>
        <fullName evidence="1">Uncharacterized protein</fullName>
    </submittedName>
</protein>
<dbReference type="AlphaFoldDB" id="A0A0V1GCM7"/>
<sequence length="53" mass="6061">MNALNELIERFTTLPLATARNRFLCELFYRNAMKLGTLKIHAQRTATLANATH</sequence>
<evidence type="ECO:0000313" key="2">
    <source>
        <dbReference type="Proteomes" id="UP000055024"/>
    </source>
</evidence>
<keyword evidence="2" id="KW-1185">Reference proteome</keyword>
<reference evidence="1 2" key="1">
    <citation type="submission" date="2015-01" db="EMBL/GenBank/DDBJ databases">
        <title>Evolution of Trichinella species and genotypes.</title>
        <authorList>
            <person name="Korhonen P.K."/>
            <person name="Edoardo P."/>
            <person name="Giuseppe L.R."/>
            <person name="Gasser R.B."/>
        </authorList>
    </citation>
    <scope>NUCLEOTIDE SEQUENCE [LARGE SCALE GENOMIC DNA]</scope>
    <source>
        <strain evidence="1">ISS1029</strain>
    </source>
</reference>
<evidence type="ECO:0000313" key="1">
    <source>
        <dbReference type="EMBL" id="KRY95904.1"/>
    </source>
</evidence>
<accession>A0A0V1GCM7</accession>
<dbReference type="EMBL" id="JYDP01003322">
    <property type="protein sequence ID" value="KRY95904.1"/>
    <property type="molecule type" value="Genomic_DNA"/>
</dbReference>